<accession>A0A0F9PQ18</accession>
<name>A0A0F9PQ18_9ZZZZ</name>
<proteinExistence type="predicted"/>
<evidence type="ECO:0000313" key="1">
    <source>
        <dbReference type="EMBL" id="KKN32274.1"/>
    </source>
</evidence>
<dbReference type="EMBL" id="LAZR01002263">
    <property type="protein sequence ID" value="KKN32274.1"/>
    <property type="molecule type" value="Genomic_DNA"/>
</dbReference>
<organism evidence="1">
    <name type="scientific">marine sediment metagenome</name>
    <dbReference type="NCBI Taxonomy" id="412755"/>
    <lineage>
        <taxon>unclassified sequences</taxon>
        <taxon>metagenomes</taxon>
        <taxon>ecological metagenomes</taxon>
    </lineage>
</organism>
<comment type="caution">
    <text evidence="1">The sequence shown here is derived from an EMBL/GenBank/DDBJ whole genome shotgun (WGS) entry which is preliminary data.</text>
</comment>
<dbReference type="AlphaFoldDB" id="A0A0F9PQ18"/>
<gene>
    <name evidence="1" type="ORF">LCGC14_0815540</name>
</gene>
<reference evidence="1" key="1">
    <citation type="journal article" date="2015" name="Nature">
        <title>Complex archaea that bridge the gap between prokaryotes and eukaryotes.</title>
        <authorList>
            <person name="Spang A."/>
            <person name="Saw J.H."/>
            <person name="Jorgensen S.L."/>
            <person name="Zaremba-Niedzwiedzka K."/>
            <person name="Martijn J."/>
            <person name="Lind A.E."/>
            <person name="van Eijk R."/>
            <person name="Schleper C."/>
            <person name="Guy L."/>
            <person name="Ettema T.J."/>
        </authorList>
    </citation>
    <scope>NUCLEOTIDE SEQUENCE</scope>
</reference>
<protein>
    <submittedName>
        <fullName evidence="1">Uncharacterized protein</fullName>
    </submittedName>
</protein>
<sequence length="86" mass="9664">MRYVKDKDKILIVSEESDTLKVGTAIKKINGVESAVRHPMIKLSAFDAVELRDLLIKMNLTEEPVTSDNNKHTELMAIESINTLPI</sequence>